<evidence type="ECO:0000313" key="3">
    <source>
        <dbReference type="EMBL" id="MEJ8850787.1"/>
    </source>
</evidence>
<keyword evidence="1" id="KW-0560">Oxidoreductase</keyword>
<name>A0ABU8WTD4_9BURK</name>
<dbReference type="PANTHER" id="PTHR43401:SF5">
    <property type="entry name" value="ALCOHOL DEHYDROGENASE-RELATED"/>
    <property type="match status" value="1"/>
</dbReference>
<dbReference type="InterPro" id="IPR036291">
    <property type="entry name" value="NAD(P)-bd_dom_sf"/>
</dbReference>
<dbReference type="Gene3D" id="3.90.180.10">
    <property type="entry name" value="Medium-chain alcohol dehydrogenases, catalytic domain"/>
    <property type="match status" value="1"/>
</dbReference>
<evidence type="ECO:0000313" key="4">
    <source>
        <dbReference type="Proteomes" id="UP001385892"/>
    </source>
</evidence>
<dbReference type="Proteomes" id="UP001385892">
    <property type="component" value="Unassembled WGS sequence"/>
</dbReference>
<dbReference type="InterPro" id="IPR050129">
    <property type="entry name" value="Zn_alcohol_dh"/>
</dbReference>
<gene>
    <name evidence="3" type="ORF">WKW82_29390</name>
</gene>
<organism evidence="3 4">
    <name type="scientific">Variovorax rhizosphaerae</name>
    <dbReference type="NCBI Taxonomy" id="1836200"/>
    <lineage>
        <taxon>Bacteria</taxon>
        <taxon>Pseudomonadati</taxon>
        <taxon>Pseudomonadota</taxon>
        <taxon>Betaproteobacteria</taxon>
        <taxon>Burkholderiales</taxon>
        <taxon>Comamonadaceae</taxon>
        <taxon>Variovorax</taxon>
    </lineage>
</organism>
<feature type="domain" description="Enoyl reductase (ER)" evidence="2">
    <location>
        <begin position="8"/>
        <end position="342"/>
    </location>
</feature>
<keyword evidence="4" id="KW-1185">Reference proteome</keyword>
<evidence type="ECO:0000256" key="1">
    <source>
        <dbReference type="ARBA" id="ARBA00023002"/>
    </source>
</evidence>
<dbReference type="SMART" id="SM00829">
    <property type="entry name" value="PKS_ER"/>
    <property type="match status" value="1"/>
</dbReference>
<dbReference type="InterPro" id="IPR020843">
    <property type="entry name" value="ER"/>
</dbReference>
<dbReference type="Pfam" id="PF00107">
    <property type="entry name" value="ADH_zinc_N"/>
    <property type="match status" value="1"/>
</dbReference>
<dbReference type="PANTHER" id="PTHR43401">
    <property type="entry name" value="L-THREONINE 3-DEHYDROGENASE"/>
    <property type="match status" value="1"/>
</dbReference>
<evidence type="ECO:0000259" key="2">
    <source>
        <dbReference type="SMART" id="SM00829"/>
    </source>
</evidence>
<dbReference type="RefSeq" id="WP_340346238.1">
    <property type="nucleotide sequence ID" value="NZ_JBBKZT010000017.1"/>
</dbReference>
<sequence length="347" mass="37021">MKALVLEGIQKLSIQDVPEPTLTPGGAIIRVIANGVCRSDWHVWMGDMPRAYPIVIGHEMAGVVEEVSEGVTRFKKGDRVVVPFVGSDGTCEYCQSGRAHLCDNTMIPGRNYSGGYGEYVCVPLADRNMVPLPEEVSFRDGAALGCRFMTSFHGVIDRAAVTAGEWVVVYGCGGVGLSAINVAAALGARVIGVDLNSANLELAKVMGAEFVINGRETENPVGAVMDITKGGAHVSIDALGISETCVNGIRSLRKGGRHLQIGLTIKKEAGHISVPIDLMIYRELQIIGTLGMAPHRYASMIPLVANGRLTPGKLVTREIGLSEVGEAFESMTRSEVTGTFVVTDFHR</sequence>
<reference evidence="3 4" key="1">
    <citation type="submission" date="2024-03" db="EMBL/GenBank/DDBJ databases">
        <title>Novel species of the genus Variovorax.</title>
        <authorList>
            <person name="Liu Q."/>
            <person name="Xin Y.-H."/>
        </authorList>
    </citation>
    <scope>NUCLEOTIDE SEQUENCE [LARGE SCALE GENOMIC DNA]</scope>
    <source>
        <strain evidence="3 4">KACC 18900</strain>
    </source>
</reference>
<dbReference type="InterPro" id="IPR013154">
    <property type="entry name" value="ADH-like_N"/>
</dbReference>
<dbReference type="SUPFAM" id="SSF51735">
    <property type="entry name" value="NAD(P)-binding Rossmann-fold domains"/>
    <property type="match status" value="1"/>
</dbReference>
<dbReference type="Pfam" id="PF08240">
    <property type="entry name" value="ADH_N"/>
    <property type="match status" value="1"/>
</dbReference>
<comment type="caution">
    <text evidence="3">The sequence shown here is derived from an EMBL/GenBank/DDBJ whole genome shotgun (WGS) entry which is preliminary data.</text>
</comment>
<proteinExistence type="predicted"/>
<dbReference type="InterPro" id="IPR013149">
    <property type="entry name" value="ADH-like_C"/>
</dbReference>
<accession>A0ABU8WTD4</accession>
<dbReference type="InterPro" id="IPR011032">
    <property type="entry name" value="GroES-like_sf"/>
</dbReference>
<dbReference type="SUPFAM" id="SSF50129">
    <property type="entry name" value="GroES-like"/>
    <property type="match status" value="1"/>
</dbReference>
<dbReference type="EMBL" id="JBBKZT010000017">
    <property type="protein sequence ID" value="MEJ8850787.1"/>
    <property type="molecule type" value="Genomic_DNA"/>
</dbReference>
<protein>
    <submittedName>
        <fullName evidence="3">Alcohol dehydrogenase catalytic domain-containing protein</fullName>
    </submittedName>
</protein>